<dbReference type="PANTHER" id="PTHR23189">
    <property type="entry name" value="RNA RECOGNITION MOTIF-CONTAINING"/>
    <property type="match status" value="1"/>
</dbReference>
<dbReference type="CDD" id="cd21546">
    <property type="entry name" value="SPOC_FPA-like"/>
    <property type="match status" value="1"/>
</dbReference>
<feature type="region of interest" description="Disordered" evidence="5">
    <location>
        <begin position="813"/>
        <end position="930"/>
    </location>
</feature>
<dbReference type="OMA" id="WHNIPFE"/>
<dbReference type="SMART" id="SM00360">
    <property type="entry name" value="RRM"/>
    <property type="match status" value="2"/>
</dbReference>
<dbReference type="CDD" id="cd00590">
    <property type="entry name" value="RRM_SF"/>
    <property type="match status" value="1"/>
</dbReference>
<dbReference type="Proteomes" id="UP000243459">
    <property type="component" value="Chromosome 5"/>
</dbReference>
<keyword evidence="3" id="KW-0539">Nucleus</keyword>
<feature type="compositionally biased region" description="Basic and acidic residues" evidence="5">
    <location>
        <begin position="701"/>
        <end position="710"/>
    </location>
</feature>
<keyword evidence="2 4" id="KW-0694">RNA-binding</keyword>
<accession>A0A5P1EQ19</accession>
<dbReference type="OrthoDB" id="439808at2759"/>
<dbReference type="Gramene" id="ONK68115">
    <property type="protein sequence ID" value="ONK68115"/>
    <property type="gene ID" value="A4U43_C05F7600"/>
</dbReference>
<evidence type="ECO:0000259" key="6">
    <source>
        <dbReference type="PROSITE" id="PS50102"/>
    </source>
</evidence>
<evidence type="ECO:0000256" key="4">
    <source>
        <dbReference type="PROSITE-ProRule" id="PRU00176"/>
    </source>
</evidence>
<dbReference type="Pfam" id="PF07744">
    <property type="entry name" value="SPOC"/>
    <property type="match status" value="1"/>
</dbReference>
<evidence type="ECO:0000313" key="8">
    <source>
        <dbReference type="Proteomes" id="UP000243459"/>
    </source>
</evidence>
<dbReference type="Pfam" id="PF00076">
    <property type="entry name" value="RRM_1"/>
    <property type="match status" value="2"/>
</dbReference>
<keyword evidence="8" id="KW-1185">Reference proteome</keyword>
<feature type="compositionally biased region" description="Polar residues" evidence="5">
    <location>
        <begin position="672"/>
        <end position="683"/>
    </location>
</feature>
<gene>
    <name evidence="7" type="ORF">A4U43_C05F7600</name>
</gene>
<dbReference type="Gene3D" id="3.30.70.330">
    <property type="match status" value="2"/>
</dbReference>
<proteinExistence type="predicted"/>
<evidence type="ECO:0000256" key="3">
    <source>
        <dbReference type="ARBA" id="ARBA00023242"/>
    </source>
</evidence>
<dbReference type="SUPFAM" id="SSF54928">
    <property type="entry name" value="RNA-binding domain, RBD"/>
    <property type="match status" value="2"/>
</dbReference>
<feature type="domain" description="RRM" evidence="6">
    <location>
        <begin position="36"/>
        <end position="108"/>
    </location>
</feature>
<dbReference type="GO" id="GO:0003723">
    <property type="term" value="F:RNA binding"/>
    <property type="evidence" value="ECO:0007669"/>
    <property type="project" value="UniProtKB-UniRule"/>
</dbReference>
<feature type="compositionally biased region" description="Polar residues" evidence="5">
    <location>
        <begin position="896"/>
        <end position="907"/>
    </location>
</feature>
<reference evidence="8" key="1">
    <citation type="journal article" date="2017" name="Nat. Commun.">
        <title>The asparagus genome sheds light on the origin and evolution of a young Y chromosome.</title>
        <authorList>
            <person name="Harkess A."/>
            <person name="Zhou J."/>
            <person name="Xu C."/>
            <person name="Bowers J.E."/>
            <person name="Van der Hulst R."/>
            <person name="Ayyampalayam S."/>
            <person name="Mercati F."/>
            <person name="Riccardi P."/>
            <person name="McKain M.R."/>
            <person name="Kakrana A."/>
            <person name="Tang H."/>
            <person name="Ray J."/>
            <person name="Groenendijk J."/>
            <person name="Arikit S."/>
            <person name="Mathioni S.M."/>
            <person name="Nakano M."/>
            <person name="Shan H."/>
            <person name="Telgmann-Rauber A."/>
            <person name="Kanno A."/>
            <person name="Yue Z."/>
            <person name="Chen H."/>
            <person name="Li W."/>
            <person name="Chen Y."/>
            <person name="Xu X."/>
            <person name="Zhang Y."/>
            <person name="Luo S."/>
            <person name="Chen H."/>
            <person name="Gao J."/>
            <person name="Mao Z."/>
            <person name="Pires J.C."/>
            <person name="Luo M."/>
            <person name="Kudrna D."/>
            <person name="Wing R.A."/>
            <person name="Meyers B.C."/>
            <person name="Yi K."/>
            <person name="Kong H."/>
            <person name="Lavrijsen P."/>
            <person name="Sunseri F."/>
            <person name="Falavigna A."/>
            <person name="Ye Y."/>
            <person name="Leebens-Mack J.H."/>
            <person name="Chen G."/>
        </authorList>
    </citation>
    <scope>NUCLEOTIDE SEQUENCE [LARGE SCALE GENOMIC DNA]</scope>
    <source>
        <strain evidence="8">cv. DH0086</strain>
    </source>
</reference>
<dbReference type="AlphaFoldDB" id="A0A5P1EQ19"/>
<evidence type="ECO:0000256" key="1">
    <source>
        <dbReference type="ARBA" id="ARBA00004123"/>
    </source>
</evidence>
<feature type="compositionally biased region" description="Polar residues" evidence="5">
    <location>
        <begin position="813"/>
        <end position="867"/>
    </location>
</feature>
<feature type="compositionally biased region" description="Polar residues" evidence="5">
    <location>
        <begin position="754"/>
        <end position="765"/>
    </location>
</feature>
<dbReference type="PROSITE" id="PS50102">
    <property type="entry name" value="RRM"/>
    <property type="match status" value="2"/>
</dbReference>
<feature type="region of interest" description="Disordered" evidence="5">
    <location>
        <begin position="377"/>
        <end position="415"/>
    </location>
</feature>
<feature type="region of interest" description="Disordered" evidence="5">
    <location>
        <begin position="628"/>
        <end position="765"/>
    </location>
</feature>
<dbReference type="InterPro" id="IPR035979">
    <property type="entry name" value="RBD_domain_sf"/>
</dbReference>
<organism evidence="7 8">
    <name type="scientific">Asparagus officinalis</name>
    <name type="common">Garden asparagus</name>
    <dbReference type="NCBI Taxonomy" id="4686"/>
    <lineage>
        <taxon>Eukaryota</taxon>
        <taxon>Viridiplantae</taxon>
        <taxon>Streptophyta</taxon>
        <taxon>Embryophyta</taxon>
        <taxon>Tracheophyta</taxon>
        <taxon>Spermatophyta</taxon>
        <taxon>Magnoliopsida</taxon>
        <taxon>Liliopsida</taxon>
        <taxon>Asparagales</taxon>
        <taxon>Asparagaceae</taxon>
        <taxon>Asparagoideae</taxon>
        <taxon>Asparagus</taxon>
    </lineage>
</organism>
<dbReference type="InterPro" id="IPR000504">
    <property type="entry name" value="RRM_dom"/>
</dbReference>
<protein>
    <recommendedName>
        <fullName evidence="6">RRM domain-containing protein</fullName>
    </recommendedName>
</protein>
<evidence type="ECO:0000256" key="5">
    <source>
        <dbReference type="SAM" id="MobiDB-lite"/>
    </source>
</evidence>
<feature type="compositionally biased region" description="Polar residues" evidence="5">
    <location>
        <begin position="711"/>
        <end position="733"/>
    </location>
</feature>
<name>A0A5P1EQ19_ASPOF</name>
<feature type="compositionally biased region" description="Low complexity" evidence="5">
    <location>
        <begin position="881"/>
        <end position="895"/>
    </location>
</feature>
<feature type="region of interest" description="Disordered" evidence="5">
    <location>
        <begin position="239"/>
        <end position="277"/>
    </location>
</feature>
<evidence type="ECO:0000256" key="2">
    <source>
        <dbReference type="ARBA" id="ARBA00022884"/>
    </source>
</evidence>
<feature type="compositionally biased region" description="Low complexity" evidence="5">
    <location>
        <begin position="908"/>
        <end position="918"/>
    </location>
</feature>
<dbReference type="InterPro" id="IPR012677">
    <property type="entry name" value="Nucleotide-bd_a/b_plait_sf"/>
</dbReference>
<evidence type="ECO:0000313" key="7">
    <source>
        <dbReference type="EMBL" id="ONK68115.1"/>
    </source>
</evidence>
<feature type="domain" description="RRM" evidence="6">
    <location>
        <begin position="165"/>
        <end position="238"/>
    </location>
</feature>
<dbReference type="EMBL" id="CM007385">
    <property type="protein sequence ID" value="ONK68115.1"/>
    <property type="molecule type" value="Genomic_DNA"/>
</dbReference>
<dbReference type="GO" id="GO:0005634">
    <property type="term" value="C:nucleus"/>
    <property type="evidence" value="ECO:0007669"/>
    <property type="project" value="UniProtKB-SubCell"/>
</dbReference>
<sequence length="950" mass="105670">MMSRGVGGRARLRSEYSPRFEERERRSGWGIAPPSRSLWVGNLSTHVTQNVLSEHFLRFGDLDNISYIPGKSFAFVNYKREEDAIIAMRSLQGFNLAGMPLKIEFAKGDGASVSTQGEKQLLYDDVRQTMEQGDLLKHRDLRPQRPSLEKAYDKPKNNKSAEPNEMLWIGFPSFMNVDEMVLRRAFSPFGEIEKISAYPGRTYAFVRFKTILAACRAKEALQGKLFNNPRVNICFARGDSSAEQERGQGSDPYSSLVRSSFHPDMSGQGTRERFQRERSYESPFRGEFHMASPGFMSNLDHIARDPSTVSFDRNSSIRTNSAVPGSNFGDVAFEHGRLQELGPERALEDPYEHHRDSPAADKPAPWLDLSFERARKAPPLDPWSPESGSFSSLAKKLKTDPSPDNELPEYPFSDFEQGKRSGLPKLYPGLADQPTYGKSFDLMTFGSKVAPDPSRNIARPFIESNDSWRNFDGPSAAPGLSLQKFGSEPPQPSLSKEWKWEGTIAKGGNAICRARCFPVGKVLDFMLPETLNCTARTGLDMLAKHYYQAACSWVVFFVPATDADMSFYNEFMHFLGEKQRAAVAKLEEKVSLFLVPPSDFSEQVLKVPGKVSISGVILRFQQPSSSFSSLNNQMEAMESRPPATKPHPNERTNFHGDASFPKPSSPEFRPFSQHQSFIGSSSGRPAPLSSFPPPQKPGNNLHKENRHDQIQHQNPPFISNWSNNPPLPNTTTGAFLPPPSTAPLAEGYPPLNPKASQETSSRNYTPEASNNVLLALSKIPQQQQEVKPQVTSPMQLPLHPEQLAHLAVILGQQKQSENTSSQSGDYRQSNLPSNPRVKQSGNLQSGDNGQLNLPQVPSSQSHTSLPQIQLFPRAPQPTMGQQVSQLPQLQKQVPSASTMQQPIENPVQQSNQQASNNNGEETEADPQKRLQATLQLAAALLQQIQQQAKN</sequence>
<dbReference type="InterPro" id="IPR012921">
    <property type="entry name" value="SPOC_C"/>
</dbReference>
<comment type="subcellular location">
    <subcellularLocation>
        <location evidence="1">Nucleus</location>
    </subcellularLocation>
</comment>